<keyword evidence="2" id="KW-1185">Reference proteome</keyword>
<protein>
    <recommendedName>
        <fullName evidence="3">Nucleotidyltransferase family protein</fullName>
    </recommendedName>
</protein>
<dbReference type="Proteomes" id="UP001160625">
    <property type="component" value="Unassembled WGS sequence"/>
</dbReference>
<organism evidence="1 2">
    <name type="scientific">Sphingomonas oryzagri</name>
    <dbReference type="NCBI Taxonomy" id="3042314"/>
    <lineage>
        <taxon>Bacteria</taxon>
        <taxon>Pseudomonadati</taxon>
        <taxon>Pseudomonadota</taxon>
        <taxon>Alphaproteobacteria</taxon>
        <taxon>Sphingomonadales</taxon>
        <taxon>Sphingomonadaceae</taxon>
        <taxon>Sphingomonas</taxon>
    </lineage>
</organism>
<proteinExistence type="predicted"/>
<evidence type="ECO:0000313" key="2">
    <source>
        <dbReference type="Proteomes" id="UP001160625"/>
    </source>
</evidence>
<dbReference type="RefSeq" id="WP_281045096.1">
    <property type="nucleotide sequence ID" value="NZ_JARYGZ010000001.1"/>
</dbReference>
<evidence type="ECO:0000313" key="1">
    <source>
        <dbReference type="EMBL" id="MDH7639857.1"/>
    </source>
</evidence>
<dbReference type="Gene3D" id="3.30.460.40">
    <property type="match status" value="1"/>
</dbReference>
<dbReference type="InterPro" id="IPR043519">
    <property type="entry name" value="NT_sf"/>
</dbReference>
<dbReference type="EMBL" id="JARYGZ010000001">
    <property type="protein sequence ID" value="MDH7639857.1"/>
    <property type="molecule type" value="Genomic_DNA"/>
</dbReference>
<name>A0ABT6N453_9SPHN</name>
<reference evidence="1" key="1">
    <citation type="submission" date="2023-04" db="EMBL/GenBank/DDBJ databases">
        <title>Sphingomonas sp. MAHUQ-71 isolated from rice field.</title>
        <authorList>
            <person name="Huq M.A."/>
        </authorList>
    </citation>
    <scope>NUCLEOTIDE SEQUENCE</scope>
    <source>
        <strain evidence="1">MAHUQ-71</strain>
    </source>
</reference>
<evidence type="ECO:0008006" key="3">
    <source>
        <dbReference type="Google" id="ProtNLM"/>
    </source>
</evidence>
<comment type="caution">
    <text evidence="1">The sequence shown here is derived from an EMBL/GenBank/DDBJ whole genome shotgun (WGS) entry which is preliminary data.</text>
</comment>
<dbReference type="SUPFAM" id="SSF81301">
    <property type="entry name" value="Nucleotidyltransferase"/>
    <property type="match status" value="1"/>
</dbReference>
<sequence length="144" mass="15381">MASARDSWWIIASAAAVLHGADIDVSDVDLLVSPRDGEALLAGLGDLGAPAPSDRFRSDLFGRWDGPPLPVDIMAGFHALGSAGWQPIWPATRIAIPLGDAILFVPDIPELIAHCRLFGRPKDLARAAILQRLGNEADMRPRTA</sequence>
<gene>
    <name evidence="1" type="ORF">QGN17_14070</name>
</gene>
<accession>A0ABT6N453</accession>